<comment type="caution">
    <text evidence="3">The sequence shown here is derived from an EMBL/GenBank/DDBJ whole genome shotgun (WGS) entry which is preliminary data.</text>
</comment>
<evidence type="ECO:0000313" key="3">
    <source>
        <dbReference type="EMBL" id="CAI0547792.1"/>
    </source>
</evidence>
<evidence type="ECO:0000259" key="2">
    <source>
        <dbReference type="Pfam" id="PF24791"/>
    </source>
</evidence>
<proteinExistence type="predicted"/>
<organism evidence="3 4">
    <name type="scientific">Linum tenue</name>
    <dbReference type="NCBI Taxonomy" id="586396"/>
    <lineage>
        <taxon>Eukaryota</taxon>
        <taxon>Viridiplantae</taxon>
        <taxon>Streptophyta</taxon>
        <taxon>Embryophyta</taxon>
        <taxon>Tracheophyta</taxon>
        <taxon>Spermatophyta</taxon>
        <taxon>Magnoliopsida</taxon>
        <taxon>eudicotyledons</taxon>
        <taxon>Gunneridae</taxon>
        <taxon>Pentapetalae</taxon>
        <taxon>rosids</taxon>
        <taxon>fabids</taxon>
        <taxon>Malpighiales</taxon>
        <taxon>Linaceae</taxon>
        <taxon>Linum</taxon>
    </lineage>
</organism>
<dbReference type="Pfam" id="PF24791">
    <property type="entry name" value="SAC9_C8D"/>
    <property type="match status" value="1"/>
</dbReference>
<dbReference type="PANTHER" id="PTHR46817">
    <property type="entry name" value="PHOSPHOINOSITIDE PHOSPHATASE SAC9-RELATED"/>
    <property type="match status" value="1"/>
</dbReference>
<gene>
    <name evidence="3" type="ORF">LITE_LOCUS44508</name>
</gene>
<name>A0AAV0QU40_9ROSI</name>
<dbReference type="EMBL" id="CAMGYJ010000010">
    <property type="protein sequence ID" value="CAI0547792.1"/>
    <property type="molecule type" value="Genomic_DNA"/>
</dbReference>
<accession>A0AAV0QU40</accession>
<feature type="domain" description="SAC9 first GBDL" evidence="1">
    <location>
        <begin position="19"/>
        <end position="123"/>
    </location>
</feature>
<protein>
    <submittedName>
        <fullName evidence="3">Uncharacterized protein</fullName>
    </submittedName>
</protein>
<evidence type="ECO:0000313" key="4">
    <source>
        <dbReference type="Proteomes" id="UP001154282"/>
    </source>
</evidence>
<evidence type="ECO:0000259" key="1">
    <source>
        <dbReference type="Pfam" id="PF24790"/>
    </source>
</evidence>
<dbReference type="InterPro" id="IPR057555">
    <property type="entry name" value="SAC9_GBDL_1st"/>
</dbReference>
<feature type="domain" description="SAC9 C8D" evidence="2">
    <location>
        <begin position="173"/>
        <end position="280"/>
    </location>
</feature>
<dbReference type="Proteomes" id="UP001154282">
    <property type="component" value="Unassembled WGS sequence"/>
</dbReference>
<dbReference type="InterPro" id="IPR057557">
    <property type="entry name" value="SAC9_C8D"/>
</dbReference>
<sequence length="337" mass="36600">MFLGMRLFNHLPSIPVQALNVSSRPTGLSLKPETNISLSSTDGSVLLSFKRTNLTWVTQQDADVVELFIYLGEPCHVCQLLLTVSHGTDDSTSPSTVDVRTGRSLDGLKLVVEEKEGERVRQGGGDALYIGRICRVATTLAFLAQVSHEDKINAAIDLRNIDDDVIDFWNISGIGEYCSGGQCEVRAEKGTSRHFSPALSSAGNEQSIFKCSQCRRKACKVCCAGKGALLLASYNSMDASYNGLESGTSYGSQADSSANHVVPVDGFICKRCCHEIVLHALLLDYVRVLISSRRKNRADNAACQALGQVIGSSYTSSYTDRNHLLNSLLLASFTQYD</sequence>
<dbReference type="Pfam" id="PF24790">
    <property type="entry name" value="SAC9_GBDL_1st"/>
    <property type="match status" value="1"/>
</dbReference>
<dbReference type="AlphaFoldDB" id="A0AAV0QU40"/>
<dbReference type="PANTHER" id="PTHR46817:SF1">
    <property type="entry name" value="SAC DOMAIN-CONTAINING PROTEIN"/>
    <property type="match status" value="1"/>
</dbReference>
<reference evidence="3" key="1">
    <citation type="submission" date="2022-08" db="EMBL/GenBank/DDBJ databases">
        <authorList>
            <person name="Gutierrez-Valencia J."/>
        </authorList>
    </citation>
    <scope>NUCLEOTIDE SEQUENCE</scope>
</reference>
<keyword evidence="4" id="KW-1185">Reference proteome</keyword>